<evidence type="ECO:0000256" key="1">
    <source>
        <dbReference type="ARBA" id="ARBA00022475"/>
    </source>
</evidence>
<dbReference type="InterPro" id="IPR023346">
    <property type="entry name" value="Lysozyme-like_dom_sf"/>
</dbReference>
<evidence type="ECO:0000256" key="9">
    <source>
        <dbReference type="ARBA" id="ARBA00023136"/>
    </source>
</evidence>
<dbReference type="NCBIfam" id="TIGR02070">
    <property type="entry name" value="mono_pep_trsgly"/>
    <property type="match status" value="1"/>
</dbReference>
<dbReference type="InterPro" id="IPR001264">
    <property type="entry name" value="Glyco_trans_51"/>
</dbReference>
<dbReference type="Gene3D" id="1.10.3810.10">
    <property type="entry name" value="Biosynthetic peptidoglycan transglycosylase-like"/>
    <property type="match status" value="1"/>
</dbReference>
<keyword evidence="5 11" id="KW-0812">Transmembrane</keyword>
<evidence type="ECO:0000256" key="8">
    <source>
        <dbReference type="ARBA" id="ARBA00022989"/>
    </source>
</evidence>
<comment type="similarity">
    <text evidence="11">Belongs to the glycosyltransferase 51 family.</text>
</comment>
<dbReference type="Pfam" id="PF00912">
    <property type="entry name" value="Transgly"/>
    <property type="match status" value="1"/>
</dbReference>
<gene>
    <name evidence="11 13" type="primary">mtgA</name>
    <name evidence="13" type="ORF">ACFQ21_16935</name>
</gene>
<comment type="catalytic activity">
    <reaction evidence="11">
        <text>[GlcNAc-(1-&gt;4)-Mur2Ac(oyl-L-Ala-gamma-D-Glu-L-Lys-D-Ala-D-Ala)](n)-di-trans,octa-cis-undecaprenyl diphosphate + beta-D-GlcNAc-(1-&gt;4)-Mur2Ac(oyl-L-Ala-gamma-D-Glu-L-Lys-D-Ala-D-Ala)-di-trans,octa-cis-undecaprenyl diphosphate = [GlcNAc-(1-&gt;4)-Mur2Ac(oyl-L-Ala-gamma-D-Glu-L-Lys-D-Ala-D-Ala)](n+1)-di-trans,octa-cis-undecaprenyl diphosphate + di-trans,octa-cis-undecaprenyl diphosphate + H(+)</text>
        <dbReference type="Rhea" id="RHEA:23708"/>
        <dbReference type="Rhea" id="RHEA-COMP:9602"/>
        <dbReference type="Rhea" id="RHEA-COMP:9603"/>
        <dbReference type="ChEBI" id="CHEBI:15378"/>
        <dbReference type="ChEBI" id="CHEBI:58405"/>
        <dbReference type="ChEBI" id="CHEBI:60033"/>
        <dbReference type="ChEBI" id="CHEBI:78435"/>
        <dbReference type="EC" id="2.4.99.28"/>
    </reaction>
</comment>
<dbReference type="InterPro" id="IPR011812">
    <property type="entry name" value="Pep_trsgly"/>
</dbReference>
<dbReference type="RefSeq" id="WP_377580468.1">
    <property type="nucleotide sequence ID" value="NZ_JBHTKA010000007.1"/>
</dbReference>
<dbReference type="EMBL" id="JBHTKA010000007">
    <property type="protein sequence ID" value="MFD1001015.1"/>
    <property type="molecule type" value="Genomic_DNA"/>
</dbReference>
<dbReference type="EC" id="2.4.99.28" evidence="11"/>
<keyword evidence="2" id="KW-0997">Cell inner membrane</keyword>
<evidence type="ECO:0000313" key="13">
    <source>
        <dbReference type="EMBL" id="MFD1001015.1"/>
    </source>
</evidence>
<evidence type="ECO:0000256" key="6">
    <source>
        <dbReference type="ARBA" id="ARBA00022960"/>
    </source>
</evidence>
<feature type="transmembrane region" description="Helical" evidence="11">
    <location>
        <begin position="12"/>
        <end position="31"/>
    </location>
</feature>
<dbReference type="PANTHER" id="PTHR30400:SF0">
    <property type="entry name" value="BIOSYNTHETIC PEPTIDOGLYCAN TRANSGLYCOSYLASE"/>
    <property type="match status" value="1"/>
</dbReference>
<protein>
    <recommendedName>
        <fullName evidence="11">Biosynthetic peptidoglycan transglycosylase</fullName>
        <ecNumber evidence="11">2.4.99.28</ecNumber>
    </recommendedName>
    <alternativeName>
        <fullName evidence="11">Glycan polymerase</fullName>
    </alternativeName>
    <alternativeName>
        <fullName evidence="11">Peptidoglycan glycosyltransferase MtgA</fullName>
        <shortName evidence="11">PGT</shortName>
    </alternativeName>
</protein>
<evidence type="ECO:0000256" key="5">
    <source>
        <dbReference type="ARBA" id="ARBA00022692"/>
    </source>
</evidence>
<keyword evidence="10 11" id="KW-0961">Cell wall biogenesis/degradation</keyword>
<dbReference type="Proteomes" id="UP001597112">
    <property type="component" value="Unassembled WGS sequence"/>
</dbReference>
<keyword evidence="6 11" id="KW-0133">Cell shape</keyword>
<feature type="domain" description="Glycosyl transferase family 51" evidence="12">
    <location>
        <begin position="47"/>
        <end position="215"/>
    </location>
</feature>
<keyword evidence="8 11" id="KW-1133">Transmembrane helix</keyword>
<dbReference type="PANTHER" id="PTHR30400">
    <property type="entry name" value="MONOFUNCTIONAL BIOSYNTHETIC PEPTIDOGLYCAN TRANSGLYCOSYLASE"/>
    <property type="match status" value="1"/>
</dbReference>
<dbReference type="InterPro" id="IPR036950">
    <property type="entry name" value="PBP_transglycosylase"/>
</dbReference>
<keyword evidence="3 11" id="KW-0328">Glycosyltransferase</keyword>
<comment type="pathway">
    <text evidence="11">Cell wall biogenesis; peptidoglycan biosynthesis.</text>
</comment>
<sequence length="241" mass="27878">MDYKKAGTFLKKAFVIFFFAQLFYIVLLKWVDPPITITQLVSWVSGYGLKRDYISWKEMTPNAPLAVMSSEDQLFPVHNGFDWKSIEKAIEFNDRKKASAIRGGSTISQQVAKNVFLWQGRSWTRKGFEAYFTFMIEKIWGKKRILEVYMNVSEMGRGVFGIEAASHYYFKKSARKLTQREAALIAACLPSPKKYMVNPPSAYMNRRATWIVSQMNYLRNDDDIDALLKGISTKKDNGYKH</sequence>
<evidence type="ECO:0000256" key="2">
    <source>
        <dbReference type="ARBA" id="ARBA00022519"/>
    </source>
</evidence>
<keyword evidence="14" id="KW-1185">Reference proteome</keyword>
<evidence type="ECO:0000256" key="4">
    <source>
        <dbReference type="ARBA" id="ARBA00022679"/>
    </source>
</evidence>
<keyword evidence="9 11" id="KW-0472">Membrane</keyword>
<evidence type="ECO:0000259" key="12">
    <source>
        <dbReference type="Pfam" id="PF00912"/>
    </source>
</evidence>
<evidence type="ECO:0000256" key="3">
    <source>
        <dbReference type="ARBA" id="ARBA00022676"/>
    </source>
</evidence>
<name>A0ABW3K4Q2_9BACT</name>
<evidence type="ECO:0000256" key="10">
    <source>
        <dbReference type="ARBA" id="ARBA00023316"/>
    </source>
</evidence>
<comment type="subcellular location">
    <subcellularLocation>
        <location evidence="11">Cell membrane</location>
        <topology evidence="11">Single-pass membrane protein</topology>
    </subcellularLocation>
</comment>
<comment type="caution">
    <text evidence="13">The sequence shown here is derived from an EMBL/GenBank/DDBJ whole genome shotgun (WGS) entry which is preliminary data.</text>
</comment>
<evidence type="ECO:0000256" key="11">
    <source>
        <dbReference type="HAMAP-Rule" id="MF_00766"/>
    </source>
</evidence>
<accession>A0ABW3K4Q2</accession>
<keyword evidence="7 11" id="KW-0573">Peptidoglycan synthesis</keyword>
<comment type="function">
    <text evidence="11">Peptidoglycan polymerase that catalyzes glycan chain elongation from lipid-linked precursors.</text>
</comment>
<dbReference type="SUPFAM" id="SSF53955">
    <property type="entry name" value="Lysozyme-like"/>
    <property type="match status" value="1"/>
</dbReference>
<reference evidence="14" key="1">
    <citation type="journal article" date="2019" name="Int. J. Syst. Evol. Microbiol.">
        <title>The Global Catalogue of Microorganisms (GCM) 10K type strain sequencing project: providing services to taxonomists for standard genome sequencing and annotation.</title>
        <authorList>
            <consortium name="The Broad Institute Genomics Platform"/>
            <consortium name="The Broad Institute Genome Sequencing Center for Infectious Disease"/>
            <person name="Wu L."/>
            <person name="Ma J."/>
        </authorList>
    </citation>
    <scope>NUCLEOTIDE SEQUENCE [LARGE SCALE GENOMIC DNA]</scope>
    <source>
        <strain evidence="14">CCUG 58938</strain>
    </source>
</reference>
<evidence type="ECO:0000313" key="14">
    <source>
        <dbReference type="Proteomes" id="UP001597112"/>
    </source>
</evidence>
<proteinExistence type="inferred from homology"/>
<keyword evidence="1 11" id="KW-1003">Cell membrane</keyword>
<dbReference type="HAMAP" id="MF_00766">
    <property type="entry name" value="PGT_MtgA"/>
    <property type="match status" value="1"/>
</dbReference>
<evidence type="ECO:0000256" key="7">
    <source>
        <dbReference type="ARBA" id="ARBA00022984"/>
    </source>
</evidence>
<organism evidence="13 14">
    <name type="scientific">Ohtaekwangia kribbensis</name>
    <dbReference type="NCBI Taxonomy" id="688913"/>
    <lineage>
        <taxon>Bacteria</taxon>
        <taxon>Pseudomonadati</taxon>
        <taxon>Bacteroidota</taxon>
        <taxon>Cytophagia</taxon>
        <taxon>Cytophagales</taxon>
        <taxon>Fulvivirgaceae</taxon>
        <taxon>Ohtaekwangia</taxon>
    </lineage>
</organism>
<keyword evidence="4 11" id="KW-0808">Transferase</keyword>